<dbReference type="GO" id="GO:0003676">
    <property type="term" value="F:nucleic acid binding"/>
    <property type="evidence" value="ECO:0007669"/>
    <property type="project" value="InterPro"/>
</dbReference>
<sequence length="317" mass="35725">MVIRRRIGLVTSLVEECGLQVQVSLVPSESNKADALTHVPQRWLKTTATPAAVCMAMGDVSIDDLVKRVHDTMGHPGVRRTLYFVKRVNSAVTRREVHSVVTNCQECQSIDPAPVKWRKGSLGIDETWKRVGMDVTHYGGRSYLSLIDCGPSRFALWRPLRLQTSASIIQQLEAVFFERGAPEELLTDNDTAFRSKIFSAFAREWGVHMRFRCAHVPSGNGVVERCHRSIKVIAERKGCSVAGAVYLYNLMPKDDCTTSTAPANILYKYTVRIRGEDCNETTEEVNNIYRVGEEVWVRPHDARCDRRYGRGVVTRVV</sequence>
<dbReference type="EC" id="2.7.7.49" evidence="1"/>
<evidence type="ECO:0000256" key="1">
    <source>
        <dbReference type="ARBA" id="ARBA00012493"/>
    </source>
</evidence>
<reference evidence="3" key="1">
    <citation type="submission" date="2020-07" db="EMBL/GenBank/DDBJ databases">
        <title>The High-quality genome of the commercially important snow crab, Chionoecetes opilio.</title>
        <authorList>
            <person name="Jeong J.-H."/>
            <person name="Ryu S."/>
        </authorList>
    </citation>
    <scope>NUCLEOTIDE SEQUENCE</scope>
    <source>
        <strain evidence="3">MADBK_172401_WGS</strain>
        <tissue evidence="3">Digestive gland</tissue>
    </source>
</reference>
<dbReference type="GO" id="GO:0015074">
    <property type="term" value="P:DNA integration"/>
    <property type="evidence" value="ECO:0007669"/>
    <property type="project" value="InterPro"/>
</dbReference>
<organism evidence="3 4">
    <name type="scientific">Chionoecetes opilio</name>
    <name type="common">Atlantic snow crab</name>
    <name type="synonym">Cancer opilio</name>
    <dbReference type="NCBI Taxonomy" id="41210"/>
    <lineage>
        <taxon>Eukaryota</taxon>
        <taxon>Metazoa</taxon>
        <taxon>Ecdysozoa</taxon>
        <taxon>Arthropoda</taxon>
        <taxon>Crustacea</taxon>
        <taxon>Multicrustacea</taxon>
        <taxon>Malacostraca</taxon>
        <taxon>Eumalacostraca</taxon>
        <taxon>Eucarida</taxon>
        <taxon>Decapoda</taxon>
        <taxon>Pleocyemata</taxon>
        <taxon>Brachyura</taxon>
        <taxon>Eubrachyura</taxon>
        <taxon>Majoidea</taxon>
        <taxon>Majidae</taxon>
        <taxon>Chionoecetes</taxon>
    </lineage>
</organism>
<dbReference type="Pfam" id="PF17921">
    <property type="entry name" value="Integrase_H2C2"/>
    <property type="match status" value="1"/>
</dbReference>
<evidence type="ECO:0000313" key="3">
    <source>
        <dbReference type="EMBL" id="KAG0718054.1"/>
    </source>
</evidence>
<dbReference type="PROSITE" id="PS50994">
    <property type="entry name" value="INTEGRASE"/>
    <property type="match status" value="1"/>
</dbReference>
<dbReference type="OrthoDB" id="6378490at2759"/>
<proteinExistence type="predicted"/>
<dbReference type="PANTHER" id="PTHR37984">
    <property type="entry name" value="PROTEIN CBG26694"/>
    <property type="match status" value="1"/>
</dbReference>
<dbReference type="Proteomes" id="UP000770661">
    <property type="component" value="Unassembled WGS sequence"/>
</dbReference>
<dbReference type="InterPro" id="IPR036397">
    <property type="entry name" value="RNaseH_sf"/>
</dbReference>
<dbReference type="InterPro" id="IPR050951">
    <property type="entry name" value="Retrovirus_Pol_polyprotein"/>
</dbReference>
<accession>A0A8J5CPP8</accession>
<dbReference type="Gene3D" id="3.30.420.10">
    <property type="entry name" value="Ribonuclease H-like superfamily/Ribonuclease H"/>
    <property type="match status" value="1"/>
</dbReference>
<name>A0A8J5CPP8_CHIOP</name>
<dbReference type="InterPro" id="IPR012337">
    <property type="entry name" value="RNaseH-like_sf"/>
</dbReference>
<dbReference type="PANTHER" id="PTHR37984:SF5">
    <property type="entry name" value="PROTEIN NYNRIN-LIKE"/>
    <property type="match status" value="1"/>
</dbReference>
<dbReference type="SUPFAM" id="SSF53098">
    <property type="entry name" value="Ribonuclease H-like"/>
    <property type="match status" value="1"/>
</dbReference>
<gene>
    <name evidence="3" type="primary">POL_4</name>
    <name evidence="3" type="ORF">GWK47_053228</name>
</gene>
<dbReference type="Pfam" id="PF00665">
    <property type="entry name" value="rve"/>
    <property type="match status" value="1"/>
</dbReference>
<dbReference type="GO" id="GO:0003964">
    <property type="term" value="F:RNA-directed DNA polymerase activity"/>
    <property type="evidence" value="ECO:0007669"/>
    <property type="project" value="UniProtKB-EC"/>
</dbReference>
<feature type="domain" description="Integrase catalytic" evidence="2">
    <location>
        <begin position="110"/>
        <end position="231"/>
    </location>
</feature>
<evidence type="ECO:0000259" key="2">
    <source>
        <dbReference type="PROSITE" id="PS50994"/>
    </source>
</evidence>
<dbReference type="EMBL" id="JACEEZ010016727">
    <property type="protein sequence ID" value="KAG0718054.1"/>
    <property type="molecule type" value="Genomic_DNA"/>
</dbReference>
<comment type="caution">
    <text evidence="3">The sequence shown here is derived from an EMBL/GenBank/DDBJ whole genome shotgun (WGS) entry which is preliminary data.</text>
</comment>
<dbReference type="InterPro" id="IPR041588">
    <property type="entry name" value="Integrase_H2C2"/>
</dbReference>
<evidence type="ECO:0000313" key="4">
    <source>
        <dbReference type="Proteomes" id="UP000770661"/>
    </source>
</evidence>
<keyword evidence="4" id="KW-1185">Reference proteome</keyword>
<protein>
    <recommendedName>
        <fullName evidence="1">RNA-directed DNA polymerase</fullName>
        <ecNumber evidence="1">2.7.7.49</ecNumber>
    </recommendedName>
</protein>
<dbReference type="AlphaFoldDB" id="A0A8J5CPP8"/>
<dbReference type="InterPro" id="IPR001584">
    <property type="entry name" value="Integrase_cat-core"/>
</dbReference>